<dbReference type="InterPro" id="IPR000836">
    <property type="entry name" value="PRTase_dom"/>
</dbReference>
<sequence>MEMEERMFKVYASGDEKIQLKVIPGHFATPQSHISHYLEMTTMKTRCAEASRIARYLSTKYETSTPVDSIICLDGLEVVGAFLAEELAKAGVLSMNAHKTIYIVTPEFNGNGQLMFRDNIQHMVRNRNVVILMGSITTGETLRKCMESILYYGGTIQGVSSIFSAVNKVAGLDINAVFYKKDVPDYQTYKASECPMCRNGQRLDAIVNGYGYSKL</sequence>
<dbReference type="InterPro" id="IPR029057">
    <property type="entry name" value="PRTase-like"/>
</dbReference>
<evidence type="ECO:0000313" key="2">
    <source>
        <dbReference type="Proteomes" id="UP000289794"/>
    </source>
</evidence>
<dbReference type="KEGG" id="bpro:PMF13cell1_04833"/>
<organism evidence="1 2">
    <name type="scientific">Blautia producta</name>
    <dbReference type="NCBI Taxonomy" id="33035"/>
    <lineage>
        <taxon>Bacteria</taxon>
        <taxon>Bacillati</taxon>
        <taxon>Bacillota</taxon>
        <taxon>Clostridia</taxon>
        <taxon>Lachnospirales</taxon>
        <taxon>Lachnospiraceae</taxon>
        <taxon>Blautia</taxon>
    </lineage>
</organism>
<gene>
    <name evidence="1" type="ORF">PMF13cell1_04833</name>
</gene>
<accession>A0A4P6M611</accession>
<reference evidence="1 2" key="1">
    <citation type="submission" date="2019-01" db="EMBL/GenBank/DDBJ databases">
        <title>PMF-metabolizing Aryl O-demethylase.</title>
        <authorList>
            <person name="Kim M."/>
        </authorList>
    </citation>
    <scope>NUCLEOTIDE SEQUENCE [LARGE SCALE GENOMIC DNA]</scope>
    <source>
        <strain evidence="1 2">PMF1</strain>
    </source>
</reference>
<name>A0A4P6M611_9FIRM</name>
<dbReference type="Proteomes" id="UP000289794">
    <property type="component" value="Chromosome"/>
</dbReference>
<dbReference type="AlphaFoldDB" id="A0A4P6M611"/>
<dbReference type="Gene3D" id="3.40.50.2020">
    <property type="match status" value="1"/>
</dbReference>
<evidence type="ECO:0000313" key="1">
    <source>
        <dbReference type="EMBL" id="QBE99260.1"/>
    </source>
</evidence>
<dbReference type="SUPFAM" id="SSF53271">
    <property type="entry name" value="PRTase-like"/>
    <property type="match status" value="1"/>
</dbReference>
<evidence type="ECO:0008006" key="3">
    <source>
        <dbReference type="Google" id="ProtNLM"/>
    </source>
</evidence>
<dbReference type="CDD" id="cd06223">
    <property type="entry name" value="PRTases_typeI"/>
    <property type="match status" value="1"/>
</dbReference>
<dbReference type="EMBL" id="CP035945">
    <property type="protein sequence ID" value="QBE99260.1"/>
    <property type="molecule type" value="Genomic_DNA"/>
</dbReference>
<protein>
    <recommendedName>
        <fullName evidence="3">Orotate phosphoribosyltransferase</fullName>
    </recommendedName>
</protein>
<proteinExistence type="predicted"/>